<dbReference type="GO" id="GO:0043590">
    <property type="term" value="C:bacterial nucleoid"/>
    <property type="evidence" value="ECO:0007669"/>
    <property type="project" value="TreeGrafter"/>
</dbReference>
<dbReference type="GO" id="GO:0006310">
    <property type="term" value="P:DNA recombination"/>
    <property type="evidence" value="ECO:0007669"/>
    <property type="project" value="UniProtKB-UniRule"/>
</dbReference>
<dbReference type="InterPro" id="IPR037278">
    <property type="entry name" value="ARFGAP/RecO"/>
</dbReference>
<dbReference type="InterPro" id="IPR022572">
    <property type="entry name" value="DNA_rep/recomb_RecO_N"/>
</dbReference>
<protein>
    <recommendedName>
        <fullName evidence="2 7">DNA repair protein RecO</fullName>
    </recommendedName>
    <alternativeName>
        <fullName evidence="6 7">Recombination protein O</fullName>
    </alternativeName>
</protein>
<evidence type="ECO:0000256" key="2">
    <source>
        <dbReference type="ARBA" id="ARBA00021310"/>
    </source>
</evidence>
<dbReference type="RefSeq" id="WP_066837907.1">
    <property type="nucleotide sequence ID" value="NZ_JACJIQ010000004.1"/>
</dbReference>
<dbReference type="PANTHER" id="PTHR33991">
    <property type="entry name" value="DNA REPAIR PROTEIN RECO"/>
    <property type="match status" value="1"/>
</dbReference>
<dbReference type="HAMAP" id="MF_00201">
    <property type="entry name" value="RecO"/>
    <property type="match status" value="1"/>
</dbReference>
<evidence type="ECO:0000256" key="5">
    <source>
        <dbReference type="ARBA" id="ARBA00023204"/>
    </source>
</evidence>
<dbReference type="SUPFAM" id="SSF57863">
    <property type="entry name" value="ArfGap/RecO-like zinc finger"/>
    <property type="match status" value="1"/>
</dbReference>
<dbReference type="EMBL" id="JACJIQ010000004">
    <property type="protein sequence ID" value="MBA9076612.1"/>
    <property type="molecule type" value="Genomic_DNA"/>
</dbReference>
<gene>
    <name evidence="7" type="primary">recO</name>
    <name evidence="9" type="ORF">FHS90_001318</name>
</gene>
<dbReference type="SUPFAM" id="SSF50249">
    <property type="entry name" value="Nucleic acid-binding proteins"/>
    <property type="match status" value="1"/>
</dbReference>
<evidence type="ECO:0000256" key="1">
    <source>
        <dbReference type="ARBA" id="ARBA00007452"/>
    </source>
</evidence>
<dbReference type="InterPro" id="IPR012340">
    <property type="entry name" value="NA-bd_OB-fold"/>
</dbReference>
<dbReference type="Proteomes" id="UP000563094">
    <property type="component" value="Unassembled WGS sequence"/>
</dbReference>
<evidence type="ECO:0000313" key="10">
    <source>
        <dbReference type="Proteomes" id="UP000563094"/>
    </source>
</evidence>
<comment type="caution">
    <text evidence="9">The sequence shown here is derived from an EMBL/GenBank/DDBJ whole genome shotgun (WGS) entry which is preliminary data.</text>
</comment>
<dbReference type="Gene3D" id="2.40.50.140">
    <property type="entry name" value="Nucleic acid-binding proteins"/>
    <property type="match status" value="1"/>
</dbReference>
<keyword evidence="4 7" id="KW-0233">DNA recombination</keyword>
<proteinExistence type="inferred from homology"/>
<accession>A0A839GCG5</accession>
<evidence type="ECO:0000256" key="7">
    <source>
        <dbReference type="HAMAP-Rule" id="MF_00201"/>
    </source>
</evidence>
<evidence type="ECO:0000313" key="9">
    <source>
        <dbReference type="EMBL" id="MBA9076612.1"/>
    </source>
</evidence>
<keyword evidence="3 7" id="KW-0227">DNA damage</keyword>
<evidence type="ECO:0000256" key="4">
    <source>
        <dbReference type="ARBA" id="ARBA00023172"/>
    </source>
</evidence>
<comment type="function">
    <text evidence="7">Involved in DNA repair and RecF pathway recombination.</text>
</comment>
<comment type="similarity">
    <text evidence="1 7">Belongs to the RecO family.</text>
</comment>
<name>A0A839GCG5_9BACT</name>
<dbReference type="PANTHER" id="PTHR33991:SF1">
    <property type="entry name" value="DNA REPAIR PROTEIN RECO"/>
    <property type="match status" value="1"/>
</dbReference>
<dbReference type="NCBIfam" id="TIGR00613">
    <property type="entry name" value="reco"/>
    <property type="match status" value="1"/>
</dbReference>
<sequence length="236" mass="26650">MLVKTRGIVLNYIKYRESSIIVRIYTEELGLQSYIVNSVRKKGTASRIALFQPFTLLDMVVYPSARGGLTRISEYKCSHPFRSVAFDIRKSSVLLFLSEIVAKTVQEEEVNRPLFSFLHESILAFDEAGQGFENFHIVFLLQLAGYLGFGVSSAEDMISQVAFDAGGAKLLGANVMQLQQLEPYLQEVLQQGLQAHIQNGRVRRELLYLLVRYFQLHVDQLGDIKSLPVLSEVLSD</sequence>
<dbReference type="Pfam" id="PF02565">
    <property type="entry name" value="RecO_C"/>
    <property type="match status" value="1"/>
</dbReference>
<dbReference type="InterPro" id="IPR042242">
    <property type="entry name" value="RecO_C"/>
</dbReference>
<organism evidence="9 10">
    <name type="scientific">Rufibacter quisquiliarum</name>
    <dbReference type="NCBI Taxonomy" id="1549639"/>
    <lineage>
        <taxon>Bacteria</taxon>
        <taxon>Pseudomonadati</taxon>
        <taxon>Bacteroidota</taxon>
        <taxon>Cytophagia</taxon>
        <taxon>Cytophagales</taxon>
        <taxon>Hymenobacteraceae</taxon>
        <taxon>Rufibacter</taxon>
    </lineage>
</organism>
<dbReference type="GO" id="GO:0006302">
    <property type="term" value="P:double-strand break repair"/>
    <property type="evidence" value="ECO:0007669"/>
    <property type="project" value="TreeGrafter"/>
</dbReference>
<evidence type="ECO:0000256" key="3">
    <source>
        <dbReference type="ARBA" id="ARBA00022763"/>
    </source>
</evidence>
<reference evidence="9 10" key="1">
    <citation type="submission" date="2020-08" db="EMBL/GenBank/DDBJ databases">
        <title>Genomic Encyclopedia of Type Strains, Phase IV (KMG-IV): sequencing the most valuable type-strain genomes for metagenomic binning, comparative biology and taxonomic classification.</title>
        <authorList>
            <person name="Goeker M."/>
        </authorList>
    </citation>
    <scope>NUCLEOTIDE SEQUENCE [LARGE SCALE GENOMIC DNA]</scope>
    <source>
        <strain evidence="9 10">DSM 29854</strain>
    </source>
</reference>
<dbReference type="AlphaFoldDB" id="A0A839GCG5"/>
<evidence type="ECO:0000259" key="8">
    <source>
        <dbReference type="Pfam" id="PF11967"/>
    </source>
</evidence>
<feature type="domain" description="DNA replication/recombination mediator RecO N-terminal" evidence="8">
    <location>
        <begin position="1"/>
        <end position="81"/>
    </location>
</feature>
<dbReference type="InterPro" id="IPR003717">
    <property type="entry name" value="RecO"/>
</dbReference>
<keyword evidence="10" id="KW-1185">Reference proteome</keyword>
<dbReference type="Pfam" id="PF11967">
    <property type="entry name" value="RecO_N"/>
    <property type="match status" value="1"/>
</dbReference>
<evidence type="ECO:0000256" key="6">
    <source>
        <dbReference type="ARBA" id="ARBA00033409"/>
    </source>
</evidence>
<dbReference type="Gene3D" id="1.20.1440.120">
    <property type="entry name" value="Recombination protein O, C-terminal domain"/>
    <property type="match status" value="1"/>
</dbReference>
<keyword evidence="5 7" id="KW-0234">DNA repair</keyword>